<dbReference type="GeneID" id="92717113"/>
<dbReference type="Pfam" id="PF03466">
    <property type="entry name" value="LysR_substrate"/>
    <property type="match status" value="1"/>
</dbReference>
<dbReference type="FunFam" id="1.10.10.10:FF:000001">
    <property type="entry name" value="LysR family transcriptional regulator"/>
    <property type="match status" value="1"/>
</dbReference>
<dbReference type="EMBL" id="AP019697">
    <property type="protein sequence ID" value="BBK25968.1"/>
    <property type="molecule type" value="Genomic_DNA"/>
</dbReference>
<dbReference type="Pfam" id="PF00126">
    <property type="entry name" value="HTH_1"/>
    <property type="match status" value="1"/>
</dbReference>
<keyword evidence="7" id="KW-1185">Reference proteome</keyword>
<dbReference type="Proteomes" id="UP000320585">
    <property type="component" value="Chromosome"/>
</dbReference>
<keyword evidence="3" id="KW-0238">DNA-binding</keyword>
<feature type="domain" description="HTH lysR-type" evidence="5">
    <location>
        <begin position="1"/>
        <end position="58"/>
    </location>
</feature>
<evidence type="ECO:0000256" key="4">
    <source>
        <dbReference type="ARBA" id="ARBA00023163"/>
    </source>
</evidence>
<accession>A0A8D4UVY3</accession>
<dbReference type="OrthoDB" id="1624015at2"/>
<dbReference type="RefSeq" id="WP_144269225.1">
    <property type="nucleotide sequence ID" value="NZ_AP019697.1"/>
</dbReference>
<dbReference type="PRINTS" id="PR00039">
    <property type="entry name" value="HTHLYSR"/>
</dbReference>
<protein>
    <submittedName>
        <fullName evidence="6">LysR family transcriptional regulator</fullName>
    </submittedName>
</protein>
<dbReference type="PROSITE" id="PS50931">
    <property type="entry name" value="HTH_LYSR"/>
    <property type="match status" value="1"/>
</dbReference>
<dbReference type="PANTHER" id="PTHR30126">
    <property type="entry name" value="HTH-TYPE TRANSCRIPTIONAL REGULATOR"/>
    <property type="match status" value="1"/>
</dbReference>
<comment type="similarity">
    <text evidence="1">Belongs to the LysR transcriptional regulatory family.</text>
</comment>
<dbReference type="Gene3D" id="3.40.190.290">
    <property type="match status" value="1"/>
</dbReference>
<dbReference type="InterPro" id="IPR005119">
    <property type="entry name" value="LysR_subst-bd"/>
</dbReference>
<evidence type="ECO:0000256" key="3">
    <source>
        <dbReference type="ARBA" id="ARBA00023125"/>
    </source>
</evidence>
<dbReference type="SUPFAM" id="SSF46785">
    <property type="entry name" value="Winged helix' DNA-binding domain"/>
    <property type="match status" value="1"/>
</dbReference>
<dbReference type="KEGG" id="dho:Dia5BBH33_19030"/>
<dbReference type="AlphaFoldDB" id="A0A8D4UVY3"/>
<dbReference type="SUPFAM" id="SSF53850">
    <property type="entry name" value="Periplasmic binding protein-like II"/>
    <property type="match status" value="1"/>
</dbReference>
<evidence type="ECO:0000256" key="2">
    <source>
        <dbReference type="ARBA" id="ARBA00023015"/>
    </source>
</evidence>
<reference evidence="7" key="1">
    <citation type="submission" date="2019-05" db="EMBL/GenBank/DDBJ databases">
        <title>Complete genome sequencing of Dialister sp. strain 5BBH33.</title>
        <authorList>
            <person name="Sakamoto M."/>
            <person name="Murakami T."/>
            <person name="Mori H."/>
        </authorList>
    </citation>
    <scope>NUCLEOTIDE SEQUENCE [LARGE SCALE GENOMIC DNA]</scope>
    <source>
        <strain evidence="7">5BBH33</strain>
    </source>
</reference>
<dbReference type="Gene3D" id="1.10.10.10">
    <property type="entry name" value="Winged helix-like DNA-binding domain superfamily/Winged helix DNA-binding domain"/>
    <property type="match status" value="1"/>
</dbReference>
<dbReference type="PANTHER" id="PTHR30126:SF39">
    <property type="entry name" value="HTH-TYPE TRANSCRIPTIONAL REGULATOR CYSL"/>
    <property type="match status" value="1"/>
</dbReference>
<keyword evidence="2" id="KW-0805">Transcription regulation</keyword>
<evidence type="ECO:0000313" key="7">
    <source>
        <dbReference type="Proteomes" id="UP000320585"/>
    </source>
</evidence>
<organism evidence="6 7">
    <name type="scientific">Dialister hominis</name>
    <dbReference type="NCBI Taxonomy" id="2582419"/>
    <lineage>
        <taxon>Bacteria</taxon>
        <taxon>Bacillati</taxon>
        <taxon>Bacillota</taxon>
        <taxon>Negativicutes</taxon>
        <taxon>Veillonellales</taxon>
        <taxon>Veillonellaceae</taxon>
        <taxon>Dialister</taxon>
    </lineage>
</organism>
<dbReference type="GO" id="GO:0000976">
    <property type="term" value="F:transcription cis-regulatory region binding"/>
    <property type="evidence" value="ECO:0007669"/>
    <property type="project" value="TreeGrafter"/>
</dbReference>
<dbReference type="GO" id="GO:0003700">
    <property type="term" value="F:DNA-binding transcription factor activity"/>
    <property type="evidence" value="ECO:0007669"/>
    <property type="project" value="InterPro"/>
</dbReference>
<dbReference type="InterPro" id="IPR000847">
    <property type="entry name" value="LysR_HTH_N"/>
</dbReference>
<proteinExistence type="inferred from homology"/>
<evidence type="ECO:0000259" key="5">
    <source>
        <dbReference type="PROSITE" id="PS50931"/>
    </source>
</evidence>
<dbReference type="InterPro" id="IPR036390">
    <property type="entry name" value="WH_DNA-bd_sf"/>
</dbReference>
<name>A0A8D4UVY3_9FIRM</name>
<dbReference type="InterPro" id="IPR036388">
    <property type="entry name" value="WH-like_DNA-bd_sf"/>
</dbReference>
<sequence length="298" mass="33833">MTFRHLKIFLTVCETMNMTKAAGELHISQPSITQAIHELEDHYGILLFKRTGRKILLTPAGRHLEKFASGILSLQQQAESSMHALQKQMPIWIGASITIGDVFLVDLLQHARQLWPDLEILSAVHNTEELEQMLLEDKIDLALVEGRLTSTQLTTEPILTDTMTLIAAPESEWAGKDIKTARDTDYLPFFVREKGSGTRELFEQVMREHHIPYHVIGVYNNSTAIKNAVMANLGLSFLSRTLVRQEVAGGQLVEVPLDGLECKRIFRIAYRKDKDLTPSMQALIEECKHSQEWLHKKI</sequence>
<evidence type="ECO:0000313" key="6">
    <source>
        <dbReference type="EMBL" id="BBK25968.1"/>
    </source>
</evidence>
<keyword evidence="4" id="KW-0804">Transcription</keyword>
<gene>
    <name evidence="6" type="ORF">Dia5BBH33_19030</name>
</gene>
<evidence type="ECO:0000256" key="1">
    <source>
        <dbReference type="ARBA" id="ARBA00009437"/>
    </source>
</evidence>